<accession>A0A915HI32</accession>
<protein>
    <submittedName>
        <fullName evidence="2">Ovule protein</fullName>
    </submittedName>
</protein>
<keyword evidence="1" id="KW-1185">Reference proteome</keyword>
<dbReference type="AlphaFoldDB" id="A0A915HI32"/>
<evidence type="ECO:0000313" key="2">
    <source>
        <dbReference type="WBParaSite" id="nRc.2.0.1.t00976-RA"/>
    </source>
</evidence>
<proteinExistence type="predicted"/>
<dbReference type="Proteomes" id="UP000887565">
    <property type="component" value="Unplaced"/>
</dbReference>
<organism evidence="1 2">
    <name type="scientific">Romanomermis culicivorax</name>
    <name type="common">Nematode worm</name>
    <dbReference type="NCBI Taxonomy" id="13658"/>
    <lineage>
        <taxon>Eukaryota</taxon>
        <taxon>Metazoa</taxon>
        <taxon>Ecdysozoa</taxon>
        <taxon>Nematoda</taxon>
        <taxon>Enoplea</taxon>
        <taxon>Dorylaimia</taxon>
        <taxon>Mermithida</taxon>
        <taxon>Mermithoidea</taxon>
        <taxon>Mermithidae</taxon>
        <taxon>Romanomermis</taxon>
    </lineage>
</organism>
<reference evidence="2" key="1">
    <citation type="submission" date="2022-11" db="UniProtKB">
        <authorList>
            <consortium name="WormBaseParasite"/>
        </authorList>
    </citation>
    <scope>IDENTIFICATION</scope>
</reference>
<sequence>MQLTQCYQTKGKFLFHLIRLEVTVGHFLQHCSYAFRSKLIPRLIVSSCWQSAPFCSVEKFSINDPLGLEVKNLKVFVAHSWRLHF</sequence>
<dbReference type="WBParaSite" id="nRc.2.0.1.t00976-RA">
    <property type="protein sequence ID" value="nRc.2.0.1.t00976-RA"/>
    <property type="gene ID" value="nRc.2.0.1.g00976"/>
</dbReference>
<evidence type="ECO:0000313" key="1">
    <source>
        <dbReference type="Proteomes" id="UP000887565"/>
    </source>
</evidence>
<name>A0A915HI32_ROMCU</name>